<protein>
    <submittedName>
        <fullName evidence="2">Uncharacterized protein</fullName>
    </submittedName>
</protein>
<proteinExistence type="predicted"/>
<keyword evidence="3" id="KW-1185">Reference proteome</keyword>
<organism evidence="2 3">
    <name type="scientific">Agrocybe chaxingu</name>
    <dbReference type="NCBI Taxonomy" id="84603"/>
    <lineage>
        <taxon>Eukaryota</taxon>
        <taxon>Fungi</taxon>
        <taxon>Dikarya</taxon>
        <taxon>Basidiomycota</taxon>
        <taxon>Agaricomycotina</taxon>
        <taxon>Agaricomycetes</taxon>
        <taxon>Agaricomycetidae</taxon>
        <taxon>Agaricales</taxon>
        <taxon>Agaricineae</taxon>
        <taxon>Strophariaceae</taxon>
        <taxon>Agrocybe</taxon>
    </lineage>
</organism>
<dbReference type="Proteomes" id="UP001148786">
    <property type="component" value="Unassembled WGS sequence"/>
</dbReference>
<evidence type="ECO:0000313" key="3">
    <source>
        <dbReference type="Proteomes" id="UP001148786"/>
    </source>
</evidence>
<dbReference type="EMBL" id="JANKHO010004394">
    <property type="protein sequence ID" value="KAJ3477067.1"/>
    <property type="molecule type" value="Genomic_DNA"/>
</dbReference>
<name>A0A9W8JUG1_9AGAR</name>
<feature type="compositionally biased region" description="Polar residues" evidence="1">
    <location>
        <begin position="1"/>
        <end position="17"/>
    </location>
</feature>
<accession>A0A9W8JUG1</accession>
<reference evidence="2" key="1">
    <citation type="submission" date="2022-07" db="EMBL/GenBank/DDBJ databases">
        <title>Genome Sequence of Agrocybe chaxingu.</title>
        <authorList>
            <person name="Buettner E."/>
        </authorList>
    </citation>
    <scope>NUCLEOTIDE SEQUENCE</scope>
    <source>
        <strain evidence="2">MP-N11</strain>
    </source>
</reference>
<dbReference type="AlphaFoldDB" id="A0A9W8JUG1"/>
<evidence type="ECO:0000313" key="2">
    <source>
        <dbReference type="EMBL" id="KAJ3477067.1"/>
    </source>
</evidence>
<evidence type="ECO:0000256" key="1">
    <source>
        <dbReference type="SAM" id="MobiDB-lite"/>
    </source>
</evidence>
<dbReference type="OrthoDB" id="10355430at2759"/>
<comment type="caution">
    <text evidence="2">The sequence shown here is derived from an EMBL/GenBank/DDBJ whole genome shotgun (WGS) entry which is preliminary data.</text>
</comment>
<sequence>MASQTPAWDPSSRTPAPSSLGLPSMVSAASIPTEDRDMSWLKDPRFARVRAKLLEKNTVNWKPLEFVSVSGDQVRVKDLQLLRERVIDIANLQPVVPDTIGEFSTVTNGPLAGKIFRIRTVDKEERSCCL</sequence>
<gene>
    <name evidence="2" type="ORF">NLJ89_g12436</name>
</gene>
<feature type="region of interest" description="Disordered" evidence="1">
    <location>
        <begin position="1"/>
        <end position="28"/>
    </location>
</feature>